<reference evidence="1" key="2">
    <citation type="submission" date="2014-06" db="EMBL/GenBank/DDBJ databases">
        <title>Draft genome sequence of Eubacterium siraeum (DSM 15702).</title>
        <authorList>
            <person name="Sudarsanam P."/>
            <person name="Ley R."/>
            <person name="Guruge J."/>
            <person name="Turnbaugh P.J."/>
            <person name="Mahowald M."/>
            <person name="Liep D."/>
            <person name="Gordon J."/>
        </authorList>
    </citation>
    <scope>NUCLEOTIDE SEQUENCE</scope>
    <source>
        <strain evidence="1">DSM 15702</strain>
    </source>
</reference>
<accession>B0MRT1</accession>
<dbReference type="EMBL" id="ABCA03000055">
    <property type="protein sequence ID" value="EDR99499.1"/>
    <property type="molecule type" value="Genomic_DNA"/>
</dbReference>
<gene>
    <name evidence="1" type="ORF">EUBSIR_02563</name>
</gene>
<comment type="caution">
    <text evidence="1">The sequence shown here is derived from an EMBL/GenBank/DDBJ whole genome shotgun (WGS) entry which is preliminary data.</text>
</comment>
<evidence type="ECO:0000313" key="1">
    <source>
        <dbReference type="EMBL" id="EDR99499.1"/>
    </source>
</evidence>
<name>B0MRT1_9FIRM</name>
<protein>
    <submittedName>
        <fullName evidence="1">Uncharacterized protein</fullName>
    </submittedName>
</protein>
<keyword evidence="2" id="KW-1185">Reference proteome</keyword>
<evidence type="ECO:0000313" key="2">
    <source>
        <dbReference type="Proteomes" id="UP000005326"/>
    </source>
</evidence>
<dbReference type="AlphaFoldDB" id="B0MRT1"/>
<dbReference type="Proteomes" id="UP000005326">
    <property type="component" value="Unassembled WGS sequence"/>
</dbReference>
<sequence length="51" mass="5841">MYKQCKNILLRGDIMEITEAEIEIITRQIVKIIINHQRDASAVGPEDADDE</sequence>
<organism evidence="1 2">
    <name type="scientific">[Eubacterium] siraeum DSM 15702</name>
    <dbReference type="NCBI Taxonomy" id="428128"/>
    <lineage>
        <taxon>Bacteria</taxon>
        <taxon>Bacillati</taxon>
        <taxon>Bacillota</taxon>
        <taxon>Clostridia</taxon>
        <taxon>Eubacteriales</taxon>
        <taxon>Oscillospiraceae</taxon>
        <taxon>Oscillospiraceae incertae sedis</taxon>
    </lineage>
</organism>
<reference evidence="1" key="1">
    <citation type="submission" date="2007-10" db="EMBL/GenBank/DDBJ databases">
        <authorList>
            <person name="Fulton L."/>
            <person name="Clifton S."/>
            <person name="Fulton B."/>
            <person name="Xu J."/>
            <person name="Minx P."/>
            <person name="Pepin K.H."/>
            <person name="Johnson M."/>
            <person name="Thiruvilangam P."/>
            <person name="Bhonagiri V."/>
            <person name="Nash W.E."/>
            <person name="Mardis E.R."/>
            <person name="Wilson R.K."/>
        </authorList>
    </citation>
    <scope>NUCLEOTIDE SEQUENCE [LARGE SCALE GENOMIC DNA]</scope>
    <source>
        <strain evidence="1">DSM 15702</strain>
    </source>
</reference>
<proteinExistence type="predicted"/>